<reference evidence="4" key="1">
    <citation type="submission" date="2020-09" db="EMBL/GenBank/DDBJ databases">
        <title>Genome-Enabled Discovery of Anthraquinone Biosynthesis in Senna tora.</title>
        <authorList>
            <person name="Kang S.-H."/>
            <person name="Pandey R.P."/>
            <person name="Lee C.-M."/>
            <person name="Sim J.-S."/>
            <person name="Jeong J.-T."/>
            <person name="Choi B.-S."/>
            <person name="Jung M."/>
            <person name="Ginzburg D."/>
            <person name="Zhao K."/>
            <person name="Won S.Y."/>
            <person name="Oh T.-J."/>
            <person name="Yu Y."/>
            <person name="Kim N.-H."/>
            <person name="Lee O.R."/>
            <person name="Lee T.-H."/>
            <person name="Bashyal P."/>
            <person name="Kim T.-S."/>
            <person name="Lee W.-H."/>
            <person name="Kawkins C."/>
            <person name="Kim C.-K."/>
            <person name="Kim J.S."/>
            <person name="Ahn B.O."/>
            <person name="Rhee S.Y."/>
            <person name="Sohng J.K."/>
        </authorList>
    </citation>
    <scope>NUCLEOTIDE SEQUENCE</scope>
    <source>
        <tissue evidence="4">Leaf</tissue>
    </source>
</reference>
<dbReference type="GO" id="GO:0006353">
    <property type="term" value="P:DNA-templated transcription termination"/>
    <property type="evidence" value="ECO:0007669"/>
    <property type="project" value="UniProtKB-KW"/>
</dbReference>
<comment type="similarity">
    <text evidence="1">Belongs to the mTERF family.</text>
</comment>
<proteinExistence type="inferred from homology"/>
<keyword evidence="2" id="KW-0805">Transcription regulation</keyword>
<keyword evidence="2" id="KW-0806">Transcription termination</keyword>
<keyword evidence="5" id="KW-1185">Reference proteome</keyword>
<dbReference type="EMBL" id="JAAIUW010000013">
    <property type="protein sequence ID" value="KAF7804823.1"/>
    <property type="molecule type" value="Genomic_DNA"/>
</dbReference>
<dbReference type="AlphaFoldDB" id="A0A834SLJ9"/>
<evidence type="ECO:0000313" key="4">
    <source>
        <dbReference type="EMBL" id="KAF7804823.1"/>
    </source>
</evidence>
<evidence type="ECO:0000256" key="2">
    <source>
        <dbReference type="ARBA" id="ARBA00022472"/>
    </source>
</evidence>
<keyword evidence="3" id="KW-0809">Transit peptide</keyword>
<dbReference type="PANTHER" id="PTHR13068">
    <property type="entry name" value="CGI-12 PROTEIN-RELATED"/>
    <property type="match status" value="1"/>
</dbReference>
<evidence type="ECO:0000313" key="5">
    <source>
        <dbReference type="Proteomes" id="UP000634136"/>
    </source>
</evidence>
<gene>
    <name evidence="4" type="ORF">G2W53_043934</name>
</gene>
<dbReference type="SMART" id="SM00733">
    <property type="entry name" value="Mterf"/>
    <property type="match status" value="7"/>
</dbReference>
<name>A0A834SLJ9_9FABA</name>
<protein>
    <submittedName>
        <fullName evidence="4">Transcription termination factor MTERF9, chloroplastic-like</fullName>
    </submittedName>
</protein>
<dbReference type="GO" id="GO:0003676">
    <property type="term" value="F:nucleic acid binding"/>
    <property type="evidence" value="ECO:0007669"/>
    <property type="project" value="InterPro"/>
</dbReference>
<comment type="caution">
    <text evidence="4">The sequence shown here is derived from an EMBL/GenBank/DDBJ whole genome shotgun (WGS) entry which is preliminary data.</text>
</comment>
<keyword evidence="2" id="KW-0804">Transcription</keyword>
<dbReference type="PANTHER" id="PTHR13068:SF133">
    <property type="entry name" value="MITOCHONDRIAL TRANSCRIPTION TERMINATION FACTOR FAMILY PROTEIN"/>
    <property type="match status" value="1"/>
</dbReference>
<dbReference type="Gene3D" id="1.25.70.10">
    <property type="entry name" value="Transcription termination factor 3, mitochondrial"/>
    <property type="match status" value="2"/>
</dbReference>
<sequence length="399" mass="45158">MLKEGIARSESRKSAVFAILSTASNTLPCSRKHSTVPGFLPTFLKLNPRSVSSKVEANQSNFTISYLIDSCGLAPEAASLASQKLQLHSAERPDSVLTLLRDYGFSNSQISNVVRKRPLLLLANPNDTLLPKLQFFHSIGISSSALARILAADPTILTRSLEKQIIPCYNFLKSVLLSDEKVVAALKRTSWVFLEDHSKKLIPNLSLLRSIGVPDSCISLLLAHFPEALIQKNEHFTKIVEEIKEMGFDPTKSTFVLAIHVIAGNKSIYNRCFEVYQRWGWSEDEIVMAFRKHPNCMLLSENKLNKGMDFFVNKMGWPSRMIAKCPVVLFFSLEKRIKPRCSVVQVLRMKGLIKKTLSLSTVLLPEEKRFLDKFVVKYEHQVPQLWSVYQMKLDFNTLL</sequence>
<dbReference type="InterPro" id="IPR038538">
    <property type="entry name" value="MTERF_sf"/>
</dbReference>
<evidence type="ECO:0000256" key="1">
    <source>
        <dbReference type="ARBA" id="ARBA00007692"/>
    </source>
</evidence>
<dbReference type="Proteomes" id="UP000634136">
    <property type="component" value="Unassembled WGS sequence"/>
</dbReference>
<evidence type="ECO:0000256" key="3">
    <source>
        <dbReference type="ARBA" id="ARBA00022946"/>
    </source>
</evidence>
<dbReference type="InterPro" id="IPR003690">
    <property type="entry name" value="MTERF"/>
</dbReference>
<accession>A0A834SLJ9</accession>
<dbReference type="Pfam" id="PF02536">
    <property type="entry name" value="mTERF"/>
    <property type="match status" value="2"/>
</dbReference>
<dbReference type="OrthoDB" id="637682at2759"/>
<organism evidence="4 5">
    <name type="scientific">Senna tora</name>
    <dbReference type="NCBI Taxonomy" id="362788"/>
    <lineage>
        <taxon>Eukaryota</taxon>
        <taxon>Viridiplantae</taxon>
        <taxon>Streptophyta</taxon>
        <taxon>Embryophyta</taxon>
        <taxon>Tracheophyta</taxon>
        <taxon>Spermatophyta</taxon>
        <taxon>Magnoliopsida</taxon>
        <taxon>eudicotyledons</taxon>
        <taxon>Gunneridae</taxon>
        <taxon>Pentapetalae</taxon>
        <taxon>rosids</taxon>
        <taxon>fabids</taxon>
        <taxon>Fabales</taxon>
        <taxon>Fabaceae</taxon>
        <taxon>Caesalpinioideae</taxon>
        <taxon>Cassia clade</taxon>
        <taxon>Senna</taxon>
    </lineage>
</organism>
<dbReference type="FunFam" id="1.25.70.10:FF:000001">
    <property type="entry name" value="Mitochondrial transcription termination factor-like"/>
    <property type="match status" value="1"/>
</dbReference>